<keyword evidence="1" id="KW-0614">Plasmid</keyword>
<sequence>MLDKEYIEFFETVKRFLEKQQKQRERGLNDYNLLTTVLNEHDEVRLHSRVIGSLLDVNGLHYQKELFLELFLEILDVNEFQFNFHESKIFLEYQNIDLYLTDGKKHIIIENKIYAEDQENQIKRYYEIIKSCNKQLQYNDILVVYLSIDRSQPSSYSLENLIIKDNYLINNDEKVAIFKNINYKNEILNWLDKCLYEIQNITNLNESVQQYKNIVEKITNKYKGKVMSLKELLKNEKYYKLAKEISVAFQENNKIIKEEYFKNCILDIVEKKSIIFENHYPANTAVDILSNYIIRFVAQDTLCLVQISDINGYKSKCLPKVDNKKKQDVFKKLKEINNNFRLGSYPTVYADMQIDYKEINYEKLNELIDKLINLE</sequence>
<evidence type="ECO:0000313" key="1">
    <source>
        <dbReference type="EMBL" id="WNL35143.1"/>
    </source>
</evidence>
<dbReference type="InterPro" id="IPR029470">
    <property type="entry name" value="PDDEXK_4"/>
</dbReference>
<gene>
    <name evidence="1" type="ORF">RMP68_11020</name>
</gene>
<proteinExistence type="predicted"/>
<accession>A0AA96DX49</accession>
<dbReference type="Pfam" id="PF14281">
    <property type="entry name" value="PDDEXK_4"/>
    <property type="match status" value="1"/>
</dbReference>
<organism evidence="1">
    <name type="scientific">Arcobacter cryaerophilus gv. pseudocryaerophilus</name>
    <dbReference type="NCBI Taxonomy" id="2933791"/>
    <lineage>
        <taxon>Bacteria</taxon>
        <taxon>Pseudomonadati</taxon>
        <taxon>Campylobacterota</taxon>
        <taxon>Epsilonproteobacteria</taxon>
        <taxon>Campylobacterales</taxon>
        <taxon>Arcobacteraceae</taxon>
        <taxon>Aliarcobacter</taxon>
    </lineage>
</organism>
<dbReference type="Proteomes" id="UP001305220">
    <property type="component" value="Plasmid p82_LEO_62"/>
</dbReference>
<dbReference type="EMBL" id="CP134857">
    <property type="protein sequence ID" value="WNL35143.1"/>
    <property type="molecule type" value="Genomic_DNA"/>
</dbReference>
<name>A0AA96DX49_9BACT</name>
<protein>
    <submittedName>
        <fullName evidence="1">PD-(D/E)XK nuclease family protein</fullName>
    </submittedName>
</protein>
<dbReference type="AlphaFoldDB" id="A0AA96DX49"/>
<reference evidence="1" key="1">
    <citation type="submission" date="2023-09" db="EMBL/GenBank/DDBJ databases">
        <title>Arcobacter tbilisiensis sp. nov. isolated from chicken meat in Tbilisi, Georgia.</title>
        <authorList>
            <person name="Matthias R."/>
            <person name="Zautner A.E."/>
        </authorList>
    </citation>
    <scope>NUCLEOTIDE SEQUENCE</scope>
    <source>
        <strain evidence="1">LEO 62</strain>
        <plasmid evidence="1">p82_LEO_62</plasmid>
    </source>
</reference>
<geneLocation type="plasmid" evidence="1">
    <name>p82_LEO_62</name>
</geneLocation>
<dbReference type="RefSeq" id="WP_390871763.1">
    <property type="nucleotide sequence ID" value="NZ_CP128653.1"/>
</dbReference>